<dbReference type="EMBL" id="JAAIUW010000004">
    <property type="protein sequence ID" value="KAF7835030.1"/>
    <property type="molecule type" value="Genomic_DNA"/>
</dbReference>
<protein>
    <submittedName>
        <fullName evidence="1">Uncharacterized protein</fullName>
    </submittedName>
</protein>
<evidence type="ECO:0000313" key="2">
    <source>
        <dbReference type="Proteomes" id="UP000634136"/>
    </source>
</evidence>
<sequence>MGGVSSHVYTHFEGKTAIESQHNSRVTNSIVLSHKGVKRMRSRCIGNLSGFNGRMGFGIDREVFQVMYEHIFKGEARLNLKSFQEGQKCVKRMRSSCIGNPRGSNARMGLVMAWAVYEVMSKSILKGKPQLNIKRIQEAQVRMCCRTSESNGCVRVLLGIREDLMLEWES</sequence>
<organism evidence="1 2">
    <name type="scientific">Senna tora</name>
    <dbReference type="NCBI Taxonomy" id="362788"/>
    <lineage>
        <taxon>Eukaryota</taxon>
        <taxon>Viridiplantae</taxon>
        <taxon>Streptophyta</taxon>
        <taxon>Embryophyta</taxon>
        <taxon>Tracheophyta</taxon>
        <taxon>Spermatophyta</taxon>
        <taxon>Magnoliopsida</taxon>
        <taxon>eudicotyledons</taxon>
        <taxon>Gunneridae</taxon>
        <taxon>Pentapetalae</taxon>
        <taxon>rosids</taxon>
        <taxon>fabids</taxon>
        <taxon>Fabales</taxon>
        <taxon>Fabaceae</taxon>
        <taxon>Caesalpinioideae</taxon>
        <taxon>Cassia clade</taxon>
        <taxon>Senna</taxon>
    </lineage>
</organism>
<evidence type="ECO:0000313" key="1">
    <source>
        <dbReference type="EMBL" id="KAF7835030.1"/>
    </source>
</evidence>
<comment type="caution">
    <text evidence="1">The sequence shown here is derived from an EMBL/GenBank/DDBJ whole genome shotgun (WGS) entry which is preliminary data.</text>
</comment>
<accession>A0A834WZE4</accession>
<reference evidence="1" key="1">
    <citation type="submission" date="2020-09" db="EMBL/GenBank/DDBJ databases">
        <title>Genome-Enabled Discovery of Anthraquinone Biosynthesis in Senna tora.</title>
        <authorList>
            <person name="Kang S.-H."/>
            <person name="Pandey R.P."/>
            <person name="Lee C.-M."/>
            <person name="Sim J.-S."/>
            <person name="Jeong J.-T."/>
            <person name="Choi B.-S."/>
            <person name="Jung M."/>
            <person name="Ginzburg D."/>
            <person name="Zhao K."/>
            <person name="Won S.Y."/>
            <person name="Oh T.-J."/>
            <person name="Yu Y."/>
            <person name="Kim N.-H."/>
            <person name="Lee O.R."/>
            <person name="Lee T.-H."/>
            <person name="Bashyal P."/>
            <person name="Kim T.-S."/>
            <person name="Lee W.-H."/>
            <person name="Kawkins C."/>
            <person name="Kim C.-K."/>
            <person name="Kim J.S."/>
            <person name="Ahn B.O."/>
            <person name="Rhee S.Y."/>
            <person name="Sohng J.K."/>
        </authorList>
    </citation>
    <scope>NUCLEOTIDE SEQUENCE</scope>
    <source>
        <tissue evidence="1">Leaf</tissue>
    </source>
</reference>
<gene>
    <name evidence="1" type="ORF">G2W53_009889</name>
</gene>
<proteinExistence type="predicted"/>
<dbReference type="AlphaFoldDB" id="A0A834WZE4"/>
<dbReference type="Proteomes" id="UP000634136">
    <property type="component" value="Unassembled WGS sequence"/>
</dbReference>
<name>A0A834WZE4_9FABA</name>
<keyword evidence="2" id="KW-1185">Reference proteome</keyword>